<dbReference type="AlphaFoldDB" id="A0AAD4SGR6"/>
<gene>
    <name evidence="2" type="ORF">MKW98_006469</name>
</gene>
<name>A0AAD4SGR6_9MAGN</name>
<proteinExistence type="predicted"/>
<reference evidence="2" key="1">
    <citation type="submission" date="2022-04" db="EMBL/GenBank/DDBJ databases">
        <title>A functionally conserved STORR gene fusion in Papaver species that diverged 16.8 million years ago.</title>
        <authorList>
            <person name="Catania T."/>
        </authorList>
    </citation>
    <scope>NUCLEOTIDE SEQUENCE</scope>
    <source>
        <strain evidence="2">S-188037</strain>
    </source>
</reference>
<keyword evidence="3" id="KW-1185">Reference proteome</keyword>
<dbReference type="PANTHER" id="PTHR31811:SF0">
    <property type="entry name" value="TRNA A64-2'-O-RIBOSYLPHOSPHATE TRANSFERASE"/>
    <property type="match status" value="1"/>
</dbReference>
<dbReference type="GO" id="GO:0005737">
    <property type="term" value="C:cytoplasm"/>
    <property type="evidence" value="ECO:0007669"/>
    <property type="project" value="TreeGrafter"/>
</dbReference>
<dbReference type="GO" id="GO:0019988">
    <property type="term" value="P:charged-tRNA amino acid modification"/>
    <property type="evidence" value="ECO:0007669"/>
    <property type="project" value="InterPro"/>
</dbReference>
<sequence>MKEIYRFSLFCKKKKQQRKKVVVVHTQNGSINPYSLDKYVNWGWIPFYGGKCYGKKMVLDWDCSLHLPPWVSKNDKASIKDSGVDIRSLASALEKPLLPDVDSGEFIPVILVSASCSIGAIQKRTTTSEFSWNYILGSGDNKESWARGLTKVFSRNMCSLSCSQSHRGQNASQITTNPKNLSPNNAHITIEDQCMDHDADARSSAESDTIFWLGSTNVAVGTSQNVRTKELGSHGLLDASMYLRLPIVKLLVCCPDDKQTMYLHLYISVCVCPKHILRNGICGKKASAYLQICKNARPSRGNLRQVFNFVNKDASNPGSRISS</sequence>
<dbReference type="InterPro" id="IPR033449">
    <property type="entry name" value="Rit1_N"/>
</dbReference>
<evidence type="ECO:0000259" key="1">
    <source>
        <dbReference type="Pfam" id="PF17184"/>
    </source>
</evidence>
<protein>
    <recommendedName>
        <fullName evidence="1">Rit1 N-terminal domain-containing protein</fullName>
    </recommendedName>
</protein>
<accession>A0AAD4SGR6</accession>
<organism evidence="2 3">
    <name type="scientific">Papaver atlanticum</name>
    <dbReference type="NCBI Taxonomy" id="357466"/>
    <lineage>
        <taxon>Eukaryota</taxon>
        <taxon>Viridiplantae</taxon>
        <taxon>Streptophyta</taxon>
        <taxon>Embryophyta</taxon>
        <taxon>Tracheophyta</taxon>
        <taxon>Spermatophyta</taxon>
        <taxon>Magnoliopsida</taxon>
        <taxon>Ranunculales</taxon>
        <taxon>Papaveraceae</taxon>
        <taxon>Papaveroideae</taxon>
        <taxon>Papaver</taxon>
    </lineage>
</organism>
<feature type="domain" description="Rit1 N-terminal" evidence="1">
    <location>
        <begin position="104"/>
        <end position="156"/>
    </location>
</feature>
<dbReference type="EMBL" id="JAJJMB010010911">
    <property type="protein sequence ID" value="KAI3905835.1"/>
    <property type="molecule type" value="Genomic_DNA"/>
</dbReference>
<dbReference type="Pfam" id="PF17184">
    <property type="entry name" value="Rit1_C"/>
    <property type="match status" value="1"/>
</dbReference>
<dbReference type="PANTHER" id="PTHR31811">
    <property type="entry name" value="TRNA A64-2'-O-RIBOSYLPHOSPHATE TRANSFERASE"/>
    <property type="match status" value="1"/>
</dbReference>
<dbReference type="Proteomes" id="UP001202328">
    <property type="component" value="Unassembled WGS sequence"/>
</dbReference>
<evidence type="ECO:0000313" key="3">
    <source>
        <dbReference type="Proteomes" id="UP001202328"/>
    </source>
</evidence>
<evidence type="ECO:0000313" key="2">
    <source>
        <dbReference type="EMBL" id="KAI3905835.1"/>
    </source>
</evidence>
<comment type="caution">
    <text evidence="2">The sequence shown here is derived from an EMBL/GenBank/DDBJ whole genome shotgun (WGS) entry which is preliminary data.</text>
</comment>
<dbReference type="InterPro" id="IPR007306">
    <property type="entry name" value="Rit1"/>
</dbReference>
<dbReference type="GO" id="GO:0043399">
    <property type="term" value="F:tRNA adenosine(64)-2'-O-ribosylphosphate transferase activity"/>
    <property type="evidence" value="ECO:0007669"/>
    <property type="project" value="InterPro"/>
</dbReference>